<feature type="compositionally biased region" description="Low complexity" evidence="3">
    <location>
        <begin position="352"/>
        <end position="365"/>
    </location>
</feature>
<keyword evidence="2" id="KW-0479">Metal-binding</keyword>
<feature type="compositionally biased region" description="Pro residues" evidence="3">
    <location>
        <begin position="54"/>
        <end position="66"/>
    </location>
</feature>
<reference evidence="6 7" key="1">
    <citation type="journal article" date="2018" name="Cell">
        <title>The Chara Genome: Secondary Complexity and Implications for Plant Terrestrialization.</title>
        <authorList>
            <person name="Nishiyama T."/>
            <person name="Sakayama H."/>
            <person name="Vries J.D."/>
            <person name="Buschmann H."/>
            <person name="Saint-Marcoux D."/>
            <person name="Ullrich K.K."/>
            <person name="Haas F.B."/>
            <person name="Vanderstraeten L."/>
            <person name="Becker D."/>
            <person name="Lang D."/>
            <person name="Vosolsobe S."/>
            <person name="Rombauts S."/>
            <person name="Wilhelmsson P.K.I."/>
            <person name="Janitza P."/>
            <person name="Kern R."/>
            <person name="Heyl A."/>
            <person name="Rumpler F."/>
            <person name="Villalobos L.I.A.C."/>
            <person name="Clay J.M."/>
            <person name="Skokan R."/>
            <person name="Toyoda A."/>
            <person name="Suzuki Y."/>
            <person name="Kagoshima H."/>
            <person name="Schijlen E."/>
            <person name="Tajeshwar N."/>
            <person name="Catarino B."/>
            <person name="Hetherington A.J."/>
            <person name="Saltykova A."/>
            <person name="Bonnot C."/>
            <person name="Breuninger H."/>
            <person name="Symeonidi A."/>
            <person name="Radhakrishnan G.V."/>
            <person name="Van Nieuwerburgh F."/>
            <person name="Deforce D."/>
            <person name="Chang C."/>
            <person name="Karol K.G."/>
            <person name="Hedrich R."/>
            <person name="Ulvskov P."/>
            <person name="Glockner G."/>
            <person name="Delwiche C.F."/>
            <person name="Petrasek J."/>
            <person name="Van de Peer Y."/>
            <person name="Friml J."/>
            <person name="Beilby M."/>
            <person name="Dolan L."/>
            <person name="Kohara Y."/>
            <person name="Sugano S."/>
            <person name="Fujiyama A."/>
            <person name="Delaux P.-M."/>
            <person name="Quint M."/>
            <person name="TheiBen G."/>
            <person name="Hagemann M."/>
            <person name="Harholt J."/>
            <person name="Dunand C."/>
            <person name="Zachgo S."/>
            <person name="Langdale J."/>
            <person name="Maumus F."/>
            <person name="Straeten D.V.D."/>
            <person name="Gould S.B."/>
            <person name="Rensing S.A."/>
        </authorList>
    </citation>
    <scope>NUCLEOTIDE SEQUENCE [LARGE SCALE GENOMIC DNA]</scope>
    <source>
        <strain evidence="6 7">S276</strain>
    </source>
</reference>
<comment type="caution">
    <text evidence="6">The sequence shown here is derived from an EMBL/GenBank/DDBJ whole genome shotgun (WGS) entry which is preliminary data.</text>
</comment>
<feature type="transmembrane region" description="Helical" evidence="4">
    <location>
        <begin position="903"/>
        <end position="927"/>
    </location>
</feature>
<sequence>MAADWWAKAETGEMEESEIKTSWQHALHSRRTSTTSTTRWLKSTAASDSWSSDPSPPPMPALPTPPIASRLWRLTSDPSRTACSYSKPQRNSWSSGSVLLPPTRDQNPVRQLQSSMIRRSSDTKTKTDPIPWFRKFELKLQLHHVSEHKHHAYLYSRSGGACQAWLDNLLSKYGVVAADLHTMISWDDLKAAWHKRFQVEPPEIKAMDKLMTFEQGTLPSVDWIAEYQLLTSIPDIQMSFKVVKHYFISRSCTTLGNALTHVEDTLTTTAELFDKAAQIIVTNKEAKNLHRSSAAGLSRDQHQPKVAVVAAATPTDQISEAVSAYEGDRLAAARDGGHPGKGRGRSKAKTNTASSPGPGATAPSPWSHHEEERDIFVAKLASSTPDPAEKEILLQEKKAELHNKMVAAKRQEFEEKKRLKEMGERFQQQLQEQKEKQAVADERLSLLTDTLLHTNKQLAALSKQVQKVEHHQFVFEGVWDSFLQRSAQEVDKHIIACVEKLDEQISKRLSNAAVVKKLVAGGGGDGGDGDGDGGDGDKKKKGVQQEEIEEVRKIKVKVPWTYTGKKEESVLHWIAAVESYVYGQHIPYWDRVLMASSCMVGDAMSFAISWQKEAGCASMVEFSQQTRIEDFFKVVRERSRLASCRPLLQVGSFSSISLTGSISRVSDEAPNEAWGSQNVMAMGNAREQSDLHTSLGTGVSWRHFHGREMKATSSPGRLTLAGSRTKRPNPLDNFKDYTEGWDLNKKDYIASALFTGAPGYGMSAVWILWTVLKLLYKCVQCCRRRDSEVVNEPKPTQLTILTCVVLVCILITIVACALTYSGQKKFKEEFWASVDVAVNKTEEVLGLVKNVGQLLGEAEKIPVISEKLGPDLLGSQQKLEEKSENVRKEVTNTKTEGHNWERIIMIVVLAVISFMLVVFALMITFLVARLETLVSISSFFGSLSTIIGFLMFGICLAVYNTTGDTCLAMKEYSEQPQADSAFKDLIPCIPKAEAEATMTNLRQVIYTSVIDINGRLVHGKVNDPSGKQLVICNPVGPPPEYNRKTDCDEGEVGTDNISVSGECVTGIAFNKTICDSDLANIASLVLRIDDLYPQLELWRLLVPDAIALRTSVATHGHGLRCRRRGKLERVNPRCTCPRMAVLHFGGCGRTIPSGRTSLRGGGGGRIAGVSSLWSRRWWRQVGYGGHIRQQHVVFRHRASFWTSRRVRCHICAVEGLRKQDFLAYGVRKHVVLRVFLEKGFPKCHDAVDCTHIYVDKPANAPSENYFDRKHCFSVVAQVVVDLGLRVLDLFVGYPRSCHDIRVIQLSSLSWCAEDGTMFHGPPVMLSGGMRTNGYILGDNGYPPSEWVVVPYGGINQPPDEERFDTKQNVTREAVERAFGRWKGMWRLFLRAHKTNLDTLPQQFTVVCILHSILLDAGIEFDENLLWEVDTDGVRHRVDLGIHLPPQPVINSTSTTEAITLRNALTKRMKHM</sequence>
<dbReference type="GO" id="GO:0016020">
    <property type="term" value="C:membrane"/>
    <property type="evidence" value="ECO:0007669"/>
    <property type="project" value="TreeGrafter"/>
</dbReference>
<evidence type="ECO:0000256" key="3">
    <source>
        <dbReference type="SAM" id="MobiDB-lite"/>
    </source>
</evidence>
<accession>A0A388LRC6</accession>
<evidence type="ECO:0000256" key="1">
    <source>
        <dbReference type="ARBA" id="ARBA00001968"/>
    </source>
</evidence>
<protein>
    <recommendedName>
        <fullName evidence="5">DDE Tnp4 domain-containing protein</fullName>
    </recommendedName>
</protein>
<dbReference type="Pfam" id="PF13359">
    <property type="entry name" value="DDE_Tnp_4"/>
    <property type="match status" value="1"/>
</dbReference>
<dbReference type="OrthoDB" id="1937321at2759"/>
<organism evidence="6 7">
    <name type="scientific">Chara braunii</name>
    <name type="common">Braun's stonewort</name>
    <dbReference type="NCBI Taxonomy" id="69332"/>
    <lineage>
        <taxon>Eukaryota</taxon>
        <taxon>Viridiplantae</taxon>
        <taxon>Streptophyta</taxon>
        <taxon>Charophyceae</taxon>
        <taxon>Charales</taxon>
        <taxon>Characeae</taxon>
        <taxon>Chara</taxon>
    </lineage>
</organism>
<dbReference type="PANTHER" id="PTHR31414">
    <property type="entry name" value="TRANSMEMBRANE PROTEIN DDB_G0292058"/>
    <property type="match status" value="1"/>
</dbReference>
<feature type="region of interest" description="Disordered" evidence="3">
    <location>
        <begin position="1"/>
        <end position="66"/>
    </location>
</feature>
<feature type="compositionally biased region" description="Polar residues" evidence="3">
    <location>
        <begin position="104"/>
        <end position="118"/>
    </location>
</feature>
<dbReference type="EMBL" id="BFEA01000490">
    <property type="protein sequence ID" value="GBG84773.1"/>
    <property type="molecule type" value="Genomic_DNA"/>
</dbReference>
<dbReference type="Proteomes" id="UP000265515">
    <property type="component" value="Unassembled WGS sequence"/>
</dbReference>
<keyword evidence="4" id="KW-1133">Transmembrane helix</keyword>
<feature type="transmembrane region" description="Helical" evidence="4">
    <location>
        <begin position="757"/>
        <end position="776"/>
    </location>
</feature>
<evidence type="ECO:0000256" key="2">
    <source>
        <dbReference type="ARBA" id="ARBA00022723"/>
    </source>
</evidence>
<feature type="compositionally biased region" description="Low complexity" evidence="3">
    <location>
        <begin position="32"/>
        <end position="53"/>
    </location>
</feature>
<feature type="domain" description="DDE Tnp4" evidence="5">
    <location>
        <begin position="1247"/>
        <end position="1410"/>
    </location>
</feature>
<evidence type="ECO:0000259" key="5">
    <source>
        <dbReference type="Pfam" id="PF13359"/>
    </source>
</evidence>
<feature type="region of interest" description="Disordered" evidence="3">
    <location>
        <begin position="521"/>
        <end position="545"/>
    </location>
</feature>
<keyword evidence="4" id="KW-0812">Transmembrane</keyword>
<feature type="region of interest" description="Disordered" evidence="3">
    <location>
        <begin position="79"/>
        <end position="123"/>
    </location>
</feature>
<gene>
    <name evidence="6" type="ORF">CBR_g39150</name>
</gene>
<keyword evidence="4" id="KW-0472">Membrane</keyword>
<keyword evidence="7" id="KW-1185">Reference proteome</keyword>
<evidence type="ECO:0000313" key="6">
    <source>
        <dbReference type="EMBL" id="GBG84773.1"/>
    </source>
</evidence>
<dbReference type="InterPro" id="IPR040283">
    <property type="entry name" value="DDB_G0292058-like"/>
</dbReference>
<dbReference type="Gramene" id="GBG84773">
    <property type="protein sequence ID" value="GBG84773"/>
    <property type="gene ID" value="CBR_g39150"/>
</dbReference>
<comment type="cofactor">
    <cofactor evidence="1">
        <name>a divalent metal cation</name>
        <dbReference type="ChEBI" id="CHEBI:60240"/>
    </cofactor>
</comment>
<feature type="region of interest" description="Disordered" evidence="3">
    <location>
        <begin position="331"/>
        <end position="371"/>
    </location>
</feature>
<evidence type="ECO:0000256" key="4">
    <source>
        <dbReference type="SAM" id="Phobius"/>
    </source>
</evidence>
<proteinExistence type="predicted"/>
<dbReference type="InterPro" id="IPR027806">
    <property type="entry name" value="HARBI1_dom"/>
</dbReference>
<feature type="transmembrane region" description="Helical" evidence="4">
    <location>
        <begin position="939"/>
        <end position="959"/>
    </location>
</feature>
<name>A0A388LRC6_CHABU</name>
<dbReference type="GO" id="GO:0046872">
    <property type="term" value="F:metal ion binding"/>
    <property type="evidence" value="ECO:0007669"/>
    <property type="project" value="UniProtKB-KW"/>
</dbReference>
<evidence type="ECO:0000313" key="7">
    <source>
        <dbReference type="Proteomes" id="UP000265515"/>
    </source>
</evidence>
<feature type="compositionally biased region" description="Polar residues" evidence="3">
    <location>
        <begin position="79"/>
        <end position="97"/>
    </location>
</feature>
<dbReference type="PANTHER" id="PTHR31414:SF18">
    <property type="entry name" value="TRANSMEMBRANE PROTEIN-RELATED"/>
    <property type="match status" value="1"/>
</dbReference>
<feature type="transmembrane region" description="Helical" evidence="4">
    <location>
        <begin position="797"/>
        <end position="820"/>
    </location>
</feature>